<sequence length="253" mass="29510">MQEISRMFIEDRIEGTRETLYSIDKGEVYRAHDIYNLTTHVSRYSILNYGLSILSMPLLVVSEIVKFFSGGMVVINQVINIPNILKDKMDQAITKKILYGFKKITSEELSDITSTILHEWREDERLIPNEEKSLVSRLKSYCYEHIPYVEAIKNFWVRGGINYSQDQLNEQKLIKQITTEIFKLGYIYGKNACVLSSDDIYNHFKDIIAYKDSMPTEEVKLVKNDWFHNNADAWDEGYFSDDDNTNLIGDDNE</sequence>
<organism evidence="1 2">
    <name type="scientific">Rickettsia bellii str. RML Mogi</name>
    <dbReference type="NCBI Taxonomy" id="1359194"/>
    <lineage>
        <taxon>Bacteria</taxon>
        <taxon>Pseudomonadati</taxon>
        <taxon>Pseudomonadota</taxon>
        <taxon>Alphaproteobacteria</taxon>
        <taxon>Rickettsiales</taxon>
        <taxon>Rickettsiaceae</taxon>
        <taxon>Rickettsieae</taxon>
        <taxon>Rickettsia</taxon>
        <taxon>belli group</taxon>
    </lineage>
</organism>
<dbReference type="Proteomes" id="UP000033689">
    <property type="component" value="Unassembled WGS sequence"/>
</dbReference>
<dbReference type="PATRIC" id="fig|1359194.3.peg.1676"/>
<name>A0A0F3QF43_RICBE</name>
<dbReference type="AlphaFoldDB" id="A0A0F3QF43"/>
<accession>A0A0F3QF43</accession>
<dbReference type="EMBL" id="LAOJ01000002">
    <property type="protein sequence ID" value="KJV91153.1"/>
    <property type="molecule type" value="Genomic_DNA"/>
</dbReference>
<reference evidence="1 2" key="1">
    <citation type="submission" date="2015-02" db="EMBL/GenBank/DDBJ databases">
        <title>Genome Sequencing of Rickettsiales.</title>
        <authorList>
            <person name="Daugherty S.C."/>
            <person name="Su Q."/>
            <person name="Abolude K."/>
            <person name="Beier-Sexton M."/>
            <person name="Carlyon J.A."/>
            <person name="Carter R."/>
            <person name="Day N.P."/>
            <person name="Dumler S.J."/>
            <person name="Dyachenko V."/>
            <person name="Godinez A."/>
            <person name="Kurtti T.J."/>
            <person name="Lichay M."/>
            <person name="Mullins K.E."/>
            <person name="Ott S."/>
            <person name="Pappas-Brown V."/>
            <person name="Paris D.H."/>
            <person name="Patel P."/>
            <person name="Richards A.L."/>
            <person name="Sadzewicz L."/>
            <person name="Sears K."/>
            <person name="Seidman D."/>
            <person name="Sengamalay N."/>
            <person name="Stenos J."/>
            <person name="Tallon L.J."/>
            <person name="Vincent G."/>
            <person name="Fraser C.M."/>
            <person name="Munderloh U."/>
            <person name="Dunning-Hotopp J.C."/>
        </authorList>
    </citation>
    <scope>NUCLEOTIDE SEQUENCE [LARGE SCALE GENOMIC DNA]</scope>
    <source>
        <strain evidence="1 2">RML Mogi</strain>
    </source>
</reference>
<comment type="caution">
    <text evidence="1">The sequence shown here is derived from an EMBL/GenBank/DDBJ whole genome shotgun (WGS) entry which is preliminary data.</text>
</comment>
<dbReference type="RefSeq" id="WP_045800010.1">
    <property type="nucleotide sequence ID" value="NZ_LAOJ01000002.1"/>
</dbReference>
<evidence type="ECO:0000313" key="2">
    <source>
        <dbReference type="Proteomes" id="UP000033689"/>
    </source>
</evidence>
<evidence type="ECO:0000313" key="1">
    <source>
        <dbReference type="EMBL" id="KJV91153.1"/>
    </source>
</evidence>
<protein>
    <submittedName>
        <fullName evidence="1">Uncharacterized protein</fullName>
    </submittedName>
</protein>
<gene>
    <name evidence="1" type="ORF">RBEMOGI_1640</name>
</gene>
<proteinExistence type="predicted"/>